<dbReference type="SUPFAM" id="SSF57701">
    <property type="entry name" value="Zn2/Cys6 DNA-binding domain"/>
    <property type="match status" value="1"/>
</dbReference>
<comment type="caution">
    <text evidence="2">The sequence shown here is derived from an EMBL/GenBank/DDBJ whole genome shotgun (WGS) entry which is preliminary data.</text>
</comment>
<dbReference type="InterPro" id="IPR001138">
    <property type="entry name" value="Zn2Cys6_DnaBD"/>
</dbReference>
<feature type="region of interest" description="Disordered" evidence="1">
    <location>
        <begin position="14"/>
        <end position="59"/>
    </location>
</feature>
<organism evidence="2 3">
    <name type="scientific">Nakaseomyces bracarensis</name>
    <dbReference type="NCBI Taxonomy" id="273131"/>
    <lineage>
        <taxon>Eukaryota</taxon>
        <taxon>Fungi</taxon>
        <taxon>Dikarya</taxon>
        <taxon>Ascomycota</taxon>
        <taxon>Saccharomycotina</taxon>
        <taxon>Saccharomycetes</taxon>
        <taxon>Saccharomycetales</taxon>
        <taxon>Saccharomycetaceae</taxon>
        <taxon>Nakaseomyces</taxon>
    </lineage>
</organism>
<dbReference type="Gene3D" id="4.10.240.10">
    <property type="entry name" value="Zn(2)-C6 fungal-type DNA-binding domain"/>
    <property type="match status" value="1"/>
</dbReference>
<name>A0ABR4NXJ5_9SACH</name>
<sequence length="361" mass="40438">MSITVINKDTSLPPLLLPNLSNPRPYNDPYSSNSSSRSNSSSTTLSRIDSTSSSSSISSDLFLGGHINNELKKGRVESEYYYNPVFSSSSNDMNNESLRLSKVPSPQQFVMRAQLQETPPQQMPITPIEMRSGGSLSFSHFETKTFKKTKSKKALLNIASPKQKLPSPTLNHGVIQKPTTNSRRLSPFDSSFSSVTAGLRRDSSLDLTDSAGSKRQRIGPSCDKCRSKKIKCDAKIEILCQDEAILHMFSNNLHHQLSKYEIEEKLRSEIFSKSSAFAYISKDLFARIEQRSEVSQVIKHLDKIIYFEPCTSCSRKKHIGSCTFSKGFTRADINVFSKIGSRVAQKPIFEMTIKEYKKAGF</sequence>
<dbReference type="Proteomes" id="UP001623330">
    <property type="component" value="Unassembled WGS sequence"/>
</dbReference>
<accession>A0ABR4NXJ5</accession>
<protein>
    <submittedName>
        <fullName evidence="2">Sterol uptake protein 1</fullName>
    </submittedName>
</protein>
<evidence type="ECO:0000313" key="3">
    <source>
        <dbReference type="Proteomes" id="UP001623330"/>
    </source>
</evidence>
<gene>
    <name evidence="2" type="ORF">RNJ44_03646</name>
</gene>
<dbReference type="InterPro" id="IPR036864">
    <property type="entry name" value="Zn2-C6_fun-type_DNA-bd_sf"/>
</dbReference>
<dbReference type="CDD" id="cd00067">
    <property type="entry name" value="GAL4"/>
    <property type="match status" value="1"/>
</dbReference>
<evidence type="ECO:0000313" key="2">
    <source>
        <dbReference type="EMBL" id="KAL3233606.1"/>
    </source>
</evidence>
<evidence type="ECO:0000256" key="1">
    <source>
        <dbReference type="SAM" id="MobiDB-lite"/>
    </source>
</evidence>
<dbReference type="EMBL" id="JBEVYD010000004">
    <property type="protein sequence ID" value="KAL3233606.1"/>
    <property type="molecule type" value="Genomic_DNA"/>
</dbReference>
<keyword evidence="3" id="KW-1185">Reference proteome</keyword>
<reference evidence="2 3" key="1">
    <citation type="submission" date="2024-05" db="EMBL/GenBank/DDBJ databases">
        <title>Long read based assembly of the Candida bracarensis genome reveals expanded adhesin content.</title>
        <authorList>
            <person name="Marcet-Houben M."/>
            <person name="Ksiezopolska E."/>
            <person name="Gabaldon T."/>
        </authorList>
    </citation>
    <scope>NUCLEOTIDE SEQUENCE [LARGE SCALE GENOMIC DNA]</scope>
    <source>
        <strain evidence="2 3">CBM6</strain>
    </source>
</reference>
<proteinExistence type="predicted"/>